<dbReference type="EMBL" id="PEZY01000012">
    <property type="protein sequence ID" value="PIS05954.1"/>
    <property type="molecule type" value="Genomic_DNA"/>
</dbReference>
<organism evidence="2 3">
    <name type="scientific">Candidatus Buchananbacteria bacterium CG10_big_fil_rev_8_21_14_0_10_33_19</name>
    <dbReference type="NCBI Taxonomy" id="1974525"/>
    <lineage>
        <taxon>Bacteria</taxon>
        <taxon>Candidatus Buchananiibacteriota</taxon>
    </lineage>
</organism>
<evidence type="ECO:0000259" key="1">
    <source>
        <dbReference type="Pfam" id="PF00535"/>
    </source>
</evidence>
<sequence length="263" mass="30474">MSKNIDLSIIIVSWNTKDLLDKCLRSVYENNSQLNLEVFVVDNNSKDQTVDMVKSKYPLVKLISNNKNLGFAVANNQALKKAQGKYILLLNPDTEILEKALERAIEFMANHLDCGVMGAKLLNTDKTVQFSVRKLPTWWPIFLLLVKAPKFFKKLKALDDYLCLNFNYNKLQTVEQVMGAFMLMTKKLIDEIGLLDERFFIWFEEVDLCRRALDSGYQVVYNPDIEVLHHGGQSFAQEQIIKKQFIFFKSAIQYFLKHGFLNK</sequence>
<protein>
    <submittedName>
        <fullName evidence="2">Glycosyltransferase family 2 protein</fullName>
    </submittedName>
</protein>
<dbReference type="CDD" id="cd04186">
    <property type="entry name" value="GT_2_like_c"/>
    <property type="match status" value="1"/>
</dbReference>
<keyword evidence="2" id="KW-0808">Transferase</keyword>
<dbReference type="AlphaFoldDB" id="A0A2H0W3S3"/>
<gene>
    <name evidence="2" type="ORF">COT80_04270</name>
</gene>
<dbReference type="Gene3D" id="3.90.550.10">
    <property type="entry name" value="Spore Coat Polysaccharide Biosynthesis Protein SpsA, Chain A"/>
    <property type="match status" value="1"/>
</dbReference>
<comment type="caution">
    <text evidence="2">The sequence shown here is derived from an EMBL/GenBank/DDBJ whole genome shotgun (WGS) entry which is preliminary data.</text>
</comment>
<evidence type="ECO:0000313" key="2">
    <source>
        <dbReference type="EMBL" id="PIS05954.1"/>
    </source>
</evidence>
<dbReference type="InterPro" id="IPR001173">
    <property type="entry name" value="Glyco_trans_2-like"/>
</dbReference>
<name>A0A2H0W3S3_9BACT</name>
<evidence type="ECO:0000313" key="3">
    <source>
        <dbReference type="Proteomes" id="UP000229056"/>
    </source>
</evidence>
<dbReference type="PANTHER" id="PTHR43179">
    <property type="entry name" value="RHAMNOSYLTRANSFERASE WBBL"/>
    <property type="match status" value="1"/>
</dbReference>
<dbReference type="SUPFAM" id="SSF53448">
    <property type="entry name" value="Nucleotide-diphospho-sugar transferases"/>
    <property type="match status" value="1"/>
</dbReference>
<dbReference type="InterPro" id="IPR029044">
    <property type="entry name" value="Nucleotide-diphossugar_trans"/>
</dbReference>
<dbReference type="Pfam" id="PF00535">
    <property type="entry name" value="Glycos_transf_2"/>
    <property type="match status" value="1"/>
</dbReference>
<proteinExistence type="predicted"/>
<reference evidence="3" key="1">
    <citation type="submission" date="2017-09" db="EMBL/GenBank/DDBJ databases">
        <title>Depth-based differentiation of microbial function through sediment-hosted aquifers and enrichment of novel symbionts in the deep terrestrial subsurface.</title>
        <authorList>
            <person name="Probst A.J."/>
            <person name="Ladd B."/>
            <person name="Jarett J.K."/>
            <person name="Geller-Mcgrath D.E."/>
            <person name="Sieber C.M.K."/>
            <person name="Emerson J.B."/>
            <person name="Anantharaman K."/>
            <person name="Thomas B.C."/>
            <person name="Malmstrom R."/>
            <person name="Stieglmeier M."/>
            <person name="Klingl A."/>
            <person name="Woyke T."/>
            <person name="Ryan C.M."/>
            <person name="Banfield J.F."/>
        </authorList>
    </citation>
    <scope>NUCLEOTIDE SEQUENCE [LARGE SCALE GENOMIC DNA]</scope>
</reference>
<dbReference type="Proteomes" id="UP000229056">
    <property type="component" value="Unassembled WGS sequence"/>
</dbReference>
<accession>A0A2H0W3S3</accession>
<feature type="domain" description="Glycosyltransferase 2-like" evidence="1">
    <location>
        <begin position="8"/>
        <end position="142"/>
    </location>
</feature>
<dbReference type="GO" id="GO:0016740">
    <property type="term" value="F:transferase activity"/>
    <property type="evidence" value="ECO:0007669"/>
    <property type="project" value="UniProtKB-KW"/>
</dbReference>
<dbReference type="PANTHER" id="PTHR43179:SF7">
    <property type="entry name" value="RHAMNOSYLTRANSFERASE WBBL"/>
    <property type="match status" value="1"/>
</dbReference>